<keyword evidence="2" id="KW-1185">Reference proteome</keyword>
<dbReference type="InterPro" id="IPR007750">
    <property type="entry name" value="DUF674"/>
</dbReference>
<evidence type="ECO:0000313" key="1">
    <source>
        <dbReference type="EMBL" id="EEF30405.1"/>
    </source>
</evidence>
<protein>
    <recommendedName>
        <fullName evidence="3">DUF674 domain-containing protein</fullName>
    </recommendedName>
</protein>
<accession>B9T151</accession>
<dbReference type="STRING" id="3988.B9T151"/>
<organism evidence="1 2">
    <name type="scientific">Ricinus communis</name>
    <name type="common">Castor bean</name>
    <dbReference type="NCBI Taxonomy" id="3988"/>
    <lineage>
        <taxon>Eukaryota</taxon>
        <taxon>Viridiplantae</taxon>
        <taxon>Streptophyta</taxon>
        <taxon>Embryophyta</taxon>
        <taxon>Tracheophyta</taxon>
        <taxon>Spermatophyta</taxon>
        <taxon>Magnoliopsida</taxon>
        <taxon>eudicotyledons</taxon>
        <taxon>Gunneridae</taxon>
        <taxon>Pentapetalae</taxon>
        <taxon>rosids</taxon>
        <taxon>fabids</taxon>
        <taxon>Malpighiales</taxon>
        <taxon>Euphorbiaceae</taxon>
        <taxon>Acalyphoideae</taxon>
        <taxon>Acalypheae</taxon>
        <taxon>Ricinus</taxon>
    </lineage>
</organism>
<dbReference type="Proteomes" id="UP000008311">
    <property type="component" value="Unassembled WGS sequence"/>
</dbReference>
<name>B9T151_RICCO</name>
<evidence type="ECO:0008006" key="3">
    <source>
        <dbReference type="Google" id="ProtNLM"/>
    </source>
</evidence>
<gene>
    <name evidence="1" type="ORF">RCOM_0189870</name>
</gene>
<dbReference type="PANTHER" id="PTHR33103:SF111">
    <property type="entry name" value="DUF674 DOMAIN-CONTAINING PROTEIN"/>
    <property type="match status" value="1"/>
</dbReference>
<evidence type="ECO:0000313" key="2">
    <source>
        <dbReference type="Proteomes" id="UP000008311"/>
    </source>
</evidence>
<dbReference type="EMBL" id="EQ974325">
    <property type="protein sequence ID" value="EEF30405.1"/>
    <property type="molecule type" value="Genomic_DNA"/>
</dbReference>
<dbReference type="InParanoid" id="B9T151"/>
<dbReference type="eggNOG" id="KOG0017">
    <property type="taxonomic scope" value="Eukaryota"/>
</dbReference>
<reference evidence="2" key="1">
    <citation type="journal article" date="2010" name="Nat. Biotechnol.">
        <title>Draft genome sequence of the oilseed species Ricinus communis.</title>
        <authorList>
            <person name="Chan A.P."/>
            <person name="Crabtree J."/>
            <person name="Zhao Q."/>
            <person name="Lorenzi H."/>
            <person name="Orvis J."/>
            <person name="Puiu D."/>
            <person name="Melake-Berhan A."/>
            <person name="Jones K.M."/>
            <person name="Redman J."/>
            <person name="Chen G."/>
            <person name="Cahoon E.B."/>
            <person name="Gedil M."/>
            <person name="Stanke M."/>
            <person name="Haas B.J."/>
            <person name="Wortman J.R."/>
            <person name="Fraser-Liggett C.M."/>
            <person name="Ravel J."/>
            <person name="Rabinowicz P.D."/>
        </authorList>
    </citation>
    <scope>NUCLEOTIDE SEQUENCE [LARGE SCALE GENOMIC DNA]</scope>
    <source>
        <strain evidence="2">cv. Hale</strain>
    </source>
</reference>
<proteinExistence type="predicted"/>
<dbReference type="AlphaFoldDB" id="B9T151"/>
<dbReference type="Pfam" id="PF05056">
    <property type="entry name" value="DUF674"/>
    <property type="match status" value="1"/>
</dbReference>
<sequence length="162" mass="17968">MATTSNSKVRLKLLIDKKGQKVLFAEANKDFVDFLFSLMSLPLGNMIRLLTKNKMVGCLGNLYDSVEALSDAYFRATDIKESILKPNSHMQPNVETPLLLPSSELPDQKLYCCSKHPSHCYTHQVTDDPNTDCPSCSHKMSQSVSFVTSTDAKFTSNDAGDL</sequence>
<dbReference type="PANTHER" id="PTHR33103">
    <property type="entry name" value="OS01G0153900 PROTEIN"/>
    <property type="match status" value="1"/>
</dbReference>